<evidence type="ECO:0000256" key="8">
    <source>
        <dbReference type="ARBA" id="ARBA00023054"/>
    </source>
</evidence>
<dbReference type="Proteomes" id="UP000759131">
    <property type="component" value="Unassembled WGS sequence"/>
</dbReference>
<evidence type="ECO:0000256" key="10">
    <source>
        <dbReference type="ARBA" id="ARBA00023136"/>
    </source>
</evidence>
<evidence type="ECO:0000256" key="1">
    <source>
        <dbReference type="ARBA" id="ARBA00004651"/>
    </source>
</evidence>
<dbReference type="InterPro" id="IPR027359">
    <property type="entry name" value="Volt_channel_dom_sf"/>
</dbReference>
<evidence type="ECO:0000256" key="5">
    <source>
        <dbReference type="ARBA" id="ARBA00022692"/>
    </source>
</evidence>
<evidence type="ECO:0000313" key="15">
    <source>
        <dbReference type="EMBL" id="CAD7628919.1"/>
    </source>
</evidence>
<keyword evidence="3" id="KW-0813">Transport</keyword>
<keyword evidence="8" id="KW-0175">Coiled coil</keyword>
<dbReference type="Gene3D" id="1.20.120.350">
    <property type="entry name" value="Voltage-gated potassium channels. Chain C"/>
    <property type="match status" value="1"/>
</dbReference>
<keyword evidence="11" id="KW-0407">Ion channel</keyword>
<dbReference type="PANTHER" id="PTHR46480">
    <property type="entry name" value="F20B24.22"/>
    <property type="match status" value="1"/>
</dbReference>
<evidence type="ECO:0000256" key="2">
    <source>
        <dbReference type="ARBA" id="ARBA00015897"/>
    </source>
</evidence>
<keyword evidence="7 13" id="KW-1133">Transmembrane helix</keyword>
<dbReference type="OrthoDB" id="7780252at2759"/>
<feature type="transmembrane region" description="Helical" evidence="13">
    <location>
        <begin position="90"/>
        <end position="112"/>
    </location>
</feature>
<dbReference type="EMBL" id="OC860806">
    <property type="protein sequence ID" value="CAD7628919.1"/>
    <property type="molecule type" value="Genomic_DNA"/>
</dbReference>
<keyword evidence="16" id="KW-1185">Reference proteome</keyword>
<evidence type="ECO:0000256" key="4">
    <source>
        <dbReference type="ARBA" id="ARBA00022475"/>
    </source>
</evidence>
<keyword evidence="10 13" id="KW-0472">Membrane</keyword>
<feature type="domain" description="Ion transport" evidence="14">
    <location>
        <begin position="38"/>
        <end position="168"/>
    </location>
</feature>
<evidence type="ECO:0000256" key="9">
    <source>
        <dbReference type="ARBA" id="ARBA00023065"/>
    </source>
</evidence>
<sequence length="200" mass="23193">MSDLREKSTNLSSPPSMTTWDPNKSFRHNLQLLLHSYRFQIFIVVLVVIDCIVVVTESLIDLQIYRNEYNTTHTRDISEYHKTAHSISEVLQYISIAILVIFTIEIVLKVFAFRCEFFKNPFELFDAIIVITSLGLDIIFSQNADMKRYISLMIVLRLWRVIRVVHGIIISVRMPLEAVISSNLVIQRQHNLGKCCSYGN</sequence>
<gene>
    <name evidence="15" type="ORF">OSB1V03_LOCUS9337</name>
</gene>
<dbReference type="EMBL" id="CAJPIZ010006231">
    <property type="protein sequence ID" value="CAG2109349.1"/>
    <property type="molecule type" value="Genomic_DNA"/>
</dbReference>
<dbReference type="PANTHER" id="PTHR46480:SF1">
    <property type="entry name" value="VOLTAGE-GATED HYDROGEN CHANNEL 1"/>
    <property type="match status" value="1"/>
</dbReference>
<evidence type="ECO:0000256" key="12">
    <source>
        <dbReference type="ARBA" id="ARBA00031989"/>
    </source>
</evidence>
<organism evidence="15">
    <name type="scientific">Medioppia subpectinata</name>
    <dbReference type="NCBI Taxonomy" id="1979941"/>
    <lineage>
        <taxon>Eukaryota</taxon>
        <taxon>Metazoa</taxon>
        <taxon>Ecdysozoa</taxon>
        <taxon>Arthropoda</taxon>
        <taxon>Chelicerata</taxon>
        <taxon>Arachnida</taxon>
        <taxon>Acari</taxon>
        <taxon>Acariformes</taxon>
        <taxon>Sarcoptiformes</taxon>
        <taxon>Oribatida</taxon>
        <taxon>Brachypylina</taxon>
        <taxon>Oppioidea</taxon>
        <taxon>Oppiidae</taxon>
        <taxon>Medioppia</taxon>
    </lineage>
</organism>
<dbReference type="AlphaFoldDB" id="A0A7R9KT62"/>
<evidence type="ECO:0000256" key="3">
    <source>
        <dbReference type="ARBA" id="ARBA00022448"/>
    </source>
</evidence>
<evidence type="ECO:0000313" key="16">
    <source>
        <dbReference type="Proteomes" id="UP000759131"/>
    </source>
</evidence>
<dbReference type="SUPFAM" id="SSF81324">
    <property type="entry name" value="Voltage-gated potassium channels"/>
    <property type="match status" value="1"/>
</dbReference>
<keyword evidence="6" id="KW-0851">Voltage-gated channel</keyword>
<keyword evidence="9" id="KW-0406">Ion transport</keyword>
<evidence type="ECO:0000256" key="11">
    <source>
        <dbReference type="ARBA" id="ARBA00023303"/>
    </source>
</evidence>
<dbReference type="GO" id="GO:0030171">
    <property type="term" value="F:voltage-gated proton channel activity"/>
    <property type="evidence" value="ECO:0007669"/>
    <property type="project" value="InterPro"/>
</dbReference>
<proteinExistence type="predicted"/>
<feature type="transmembrane region" description="Helical" evidence="13">
    <location>
        <begin position="37"/>
        <end position="60"/>
    </location>
</feature>
<comment type="subcellular location">
    <subcellularLocation>
        <location evidence="1">Cell membrane</location>
        <topology evidence="1">Multi-pass membrane protein</topology>
    </subcellularLocation>
</comment>
<accession>A0A7R9KT62</accession>
<dbReference type="InterPro" id="IPR031846">
    <property type="entry name" value="Hvcn1"/>
</dbReference>
<evidence type="ECO:0000256" key="6">
    <source>
        <dbReference type="ARBA" id="ARBA00022882"/>
    </source>
</evidence>
<evidence type="ECO:0000259" key="14">
    <source>
        <dbReference type="Pfam" id="PF00520"/>
    </source>
</evidence>
<reference evidence="15" key="1">
    <citation type="submission" date="2020-11" db="EMBL/GenBank/DDBJ databases">
        <authorList>
            <person name="Tran Van P."/>
        </authorList>
    </citation>
    <scope>NUCLEOTIDE SEQUENCE</scope>
</reference>
<dbReference type="GO" id="GO:0005886">
    <property type="term" value="C:plasma membrane"/>
    <property type="evidence" value="ECO:0007669"/>
    <property type="project" value="UniProtKB-SubCell"/>
</dbReference>
<name>A0A7R9KT62_9ACAR</name>
<dbReference type="GO" id="GO:0034702">
    <property type="term" value="C:monoatomic ion channel complex"/>
    <property type="evidence" value="ECO:0007669"/>
    <property type="project" value="UniProtKB-KW"/>
</dbReference>
<evidence type="ECO:0000256" key="7">
    <source>
        <dbReference type="ARBA" id="ARBA00022989"/>
    </source>
</evidence>
<evidence type="ECO:0000256" key="13">
    <source>
        <dbReference type="SAM" id="Phobius"/>
    </source>
</evidence>
<dbReference type="Pfam" id="PF00520">
    <property type="entry name" value="Ion_trans"/>
    <property type="match status" value="1"/>
</dbReference>
<dbReference type="InterPro" id="IPR005821">
    <property type="entry name" value="Ion_trans_dom"/>
</dbReference>
<protein>
    <recommendedName>
        <fullName evidence="2">Voltage-gated hydrogen channel 1</fullName>
    </recommendedName>
    <alternativeName>
        <fullName evidence="12">Hydrogen voltage-gated channel 1</fullName>
    </alternativeName>
</protein>
<keyword evidence="5 13" id="KW-0812">Transmembrane</keyword>
<keyword evidence="4" id="KW-1003">Cell membrane</keyword>